<evidence type="ECO:0000313" key="1">
    <source>
        <dbReference type="EMBL" id="ACY29629.1"/>
    </source>
</evidence>
<name>D0VPZ9_9BETR</name>
<sequence>KNKKDLWGNYPPPLKKGVHRGYEAGGVNPIGFGENSPKDPSVRDFTVFFPHTNLFLLFAPSK</sequence>
<keyword evidence="1" id="KW-0946">Virion</keyword>
<proteinExistence type="predicted"/>
<dbReference type="GO" id="GO:0019031">
    <property type="term" value="C:viral envelope"/>
    <property type="evidence" value="ECO:0007669"/>
    <property type="project" value="UniProtKB-KW"/>
</dbReference>
<feature type="non-terminal residue" evidence="1">
    <location>
        <position position="62"/>
    </location>
</feature>
<organism evidence="1">
    <name type="scientific">Human mammary tumor virus</name>
    <dbReference type="NCBI Taxonomy" id="341730"/>
    <lineage>
        <taxon>Viruses</taxon>
        <taxon>Riboviria</taxon>
        <taxon>Pararnavirae</taxon>
        <taxon>Artverviricota</taxon>
        <taxon>Revtraviricetes</taxon>
        <taxon>Ortervirales</taxon>
        <taxon>Retroviridae</taxon>
        <taxon>Orthoretrovirinae</taxon>
        <taxon>Betaretrovirus</taxon>
    </lineage>
</organism>
<gene>
    <name evidence="1" type="primary">env</name>
</gene>
<accession>D0VPZ9</accession>
<keyword evidence="1" id="KW-0261">Viral envelope protein</keyword>
<feature type="non-terminal residue" evidence="1">
    <location>
        <position position="1"/>
    </location>
</feature>
<dbReference type="EMBL" id="GU109531">
    <property type="protein sequence ID" value="ACY29629.1"/>
    <property type="molecule type" value="Genomic_DNA"/>
</dbReference>
<reference evidence="1" key="1">
    <citation type="journal article" date="2009" name="J. Hepatol.">
        <title>Mouse mammary tumour virus-like virus (MMTV-LV) is present within the liver in a wide range of hepatic disorders and unrelated to nuclear p53 expression or hepatocarcinogenesis.</title>
        <authorList>
            <person name="Johal H."/>
            <person name="Scott G.M."/>
            <person name="Jones R."/>
            <person name="Camaris C."/>
            <person name="Riordan S."/>
            <person name="Rawlinson W.D."/>
        </authorList>
    </citation>
    <scope>NUCLEOTIDE SEQUENCE</scope>
    <source>
        <strain evidence="1">HCV.6</strain>
    </source>
</reference>
<protein>
    <submittedName>
        <fullName evidence="1">Envelope polyprotein</fullName>
    </submittedName>
</protein>